<keyword evidence="2" id="KW-1185">Reference proteome</keyword>
<sequence>MKPLFRKQIALSLLVTVVLCSCHNNEVRKDNSANNAQRVVALPESDSTNYSFKNDLKTIKESADTNSRKKLISIPKFEVEVRLSNAAEKKLKEDGETIIVGADFSGIPKDTSSDYYQHLGWIEVADVRKELKHSRLATFDNLKIPKAILDSLAEKDFEVNVFVISGRISSQNNILDSDFISTRISEIGGSRIIVKGKLIEELDVIDSITN</sequence>
<dbReference type="OrthoDB" id="1448847at2"/>
<protein>
    <submittedName>
        <fullName evidence="1">Uncharacterized protein</fullName>
    </submittedName>
</protein>
<dbReference type="PATRIC" id="fig|512763.3.peg.883"/>
<gene>
    <name evidence="1" type="ORF">DC20_03975</name>
</gene>
<dbReference type="STRING" id="512763.DC20_03975"/>
<evidence type="ECO:0000313" key="2">
    <source>
        <dbReference type="Proteomes" id="UP000061382"/>
    </source>
</evidence>
<accession>A0A0N7HW54</accession>
<dbReference type="AlphaFoldDB" id="A0A0N7HW54"/>
<reference evidence="1 2" key="1">
    <citation type="submission" date="2015-08" db="EMBL/GenBank/DDBJ databases">
        <title>Complete genome sequence of Rufibacter tibetensis strain 1351t, a radiation-resistant bacterium from tibet plateau.</title>
        <authorList>
            <person name="Dai J."/>
        </authorList>
    </citation>
    <scope>NUCLEOTIDE SEQUENCE [LARGE SCALE GENOMIC DNA]</scope>
    <source>
        <strain evidence="1 2">1351</strain>
    </source>
</reference>
<dbReference type="EMBL" id="CP012643">
    <property type="protein sequence ID" value="ALI98296.1"/>
    <property type="molecule type" value="Genomic_DNA"/>
</dbReference>
<organism evidence="1 2">
    <name type="scientific">Rufibacter tibetensis</name>
    <dbReference type="NCBI Taxonomy" id="512763"/>
    <lineage>
        <taxon>Bacteria</taxon>
        <taxon>Pseudomonadati</taxon>
        <taxon>Bacteroidota</taxon>
        <taxon>Cytophagia</taxon>
        <taxon>Cytophagales</taxon>
        <taxon>Hymenobacteraceae</taxon>
        <taxon>Rufibacter</taxon>
    </lineage>
</organism>
<name>A0A0N7HW54_9BACT</name>
<proteinExistence type="predicted"/>
<dbReference type="PROSITE" id="PS51257">
    <property type="entry name" value="PROKAR_LIPOPROTEIN"/>
    <property type="match status" value="1"/>
</dbReference>
<dbReference type="KEGG" id="rti:DC20_03975"/>
<evidence type="ECO:0000313" key="1">
    <source>
        <dbReference type="EMBL" id="ALI98296.1"/>
    </source>
</evidence>
<dbReference type="Proteomes" id="UP000061382">
    <property type="component" value="Chromosome"/>
</dbReference>